<proteinExistence type="inferred from homology"/>
<dbReference type="InterPro" id="IPR044946">
    <property type="entry name" value="Restrct_endonuc_typeI_TRD_sf"/>
</dbReference>
<evidence type="ECO:0000313" key="6">
    <source>
        <dbReference type="Proteomes" id="UP001385389"/>
    </source>
</evidence>
<dbReference type="RefSeq" id="WP_338667397.1">
    <property type="nucleotide sequence ID" value="NZ_CP146609.1"/>
</dbReference>
<evidence type="ECO:0000256" key="2">
    <source>
        <dbReference type="ARBA" id="ARBA00022747"/>
    </source>
</evidence>
<accession>A0ABZ2ISP4</accession>
<keyword evidence="5" id="KW-0378">Hydrolase</keyword>
<dbReference type="InterPro" id="IPR052021">
    <property type="entry name" value="Type-I_RS_S_subunit"/>
</dbReference>
<keyword evidence="5" id="KW-0540">Nuclease</keyword>
<dbReference type="PANTHER" id="PTHR30408">
    <property type="entry name" value="TYPE-1 RESTRICTION ENZYME ECOKI SPECIFICITY PROTEIN"/>
    <property type="match status" value="1"/>
</dbReference>
<dbReference type="PANTHER" id="PTHR30408:SF13">
    <property type="entry name" value="TYPE I RESTRICTION ENZYME HINDI SPECIFICITY SUBUNIT"/>
    <property type="match status" value="1"/>
</dbReference>
<evidence type="ECO:0000256" key="3">
    <source>
        <dbReference type="ARBA" id="ARBA00023125"/>
    </source>
</evidence>
<comment type="similarity">
    <text evidence="1">Belongs to the type-I restriction system S methylase family.</text>
</comment>
<evidence type="ECO:0000256" key="1">
    <source>
        <dbReference type="ARBA" id="ARBA00010923"/>
    </source>
</evidence>
<name>A0ABZ2ISP4_9BACT</name>
<keyword evidence="5" id="KW-0255">Endonuclease</keyword>
<dbReference type="GO" id="GO:0016787">
    <property type="term" value="F:hydrolase activity"/>
    <property type="evidence" value="ECO:0007669"/>
    <property type="project" value="UniProtKB-KW"/>
</dbReference>
<sequence>MPEPLRLGDHCTKIGSGATPRGGKDSYLESGPYRLIRSQNIYNSGFSNGGLVCISEEQASTLSNVEVLPEDILLNITGDSVARTCQVDSAVLPARVNQHVAIVRPNPDEIDPRFLRFFLISPGMQSLMLTYAGAGATRNALTKSMIENFEVPRFPIEVQRGIGRTLGALEDKIDCNRRMNETLEAMARAMFKDWFVDFGPTKAKMEGRPPYLAPEIWDLFPDRLDDEGKPEGWRMTTLGSLTSKIGSGATPRGGKGVYVSEGTNFIRSQNVYDFYFKWDGLVQLSDEDSAQLRNVAVKPDDVLINITGDSILRTCVVDPGVLPARVNQHVCIVRAVKGIPARFLHLWLAQQSAKHWLLGNDAGGSRKAVTKGHLESLPIIQPSTETLEKFSELSSHFYNKAIANTMESRILAQTRDLLLPKLMSGEIRVKGAERAVEDVL</sequence>
<dbReference type="Proteomes" id="UP001385389">
    <property type="component" value="Chromosome"/>
</dbReference>
<dbReference type="Gene3D" id="1.10.287.1120">
    <property type="entry name" value="Bipartite methylase S protein"/>
    <property type="match status" value="1"/>
</dbReference>
<dbReference type="SUPFAM" id="SSF116734">
    <property type="entry name" value="DNA methylase specificity domain"/>
    <property type="match status" value="2"/>
</dbReference>
<reference evidence="5 6" key="1">
    <citation type="submission" date="2024-03" db="EMBL/GenBank/DDBJ databases">
        <title>Phenotype and Genome Characterization of a Sulfate-Reducing Bacterium Pseudodesulfovibrio sp. strain 5S69, isolated from Petroleum Reservoir in Tatarstan (Russia).</title>
        <authorList>
            <person name="Bidzhieva S.K."/>
            <person name="Kadnikov V."/>
            <person name="Tourova T.P."/>
            <person name="Samigullina S.R."/>
            <person name="Sokolova D.S."/>
            <person name="Poltaraus A.B."/>
            <person name="Avtukh A.N."/>
            <person name="Tereshina V.M."/>
            <person name="Mardanov A.V."/>
            <person name="Nazina T.N."/>
        </authorList>
    </citation>
    <scope>NUCLEOTIDE SEQUENCE [LARGE SCALE GENOMIC DNA]</scope>
    <source>
        <strain evidence="5 6">5S69</strain>
    </source>
</reference>
<protein>
    <submittedName>
        <fullName evidence="5">Restriction endonuclease subunit S</fullName>
        <ecNumber evidence="5">3.1.21.-</ecNumber>
    </submittedName>
</protein>
<dbReference type="InterPro" id="IPR000055">
    <property type="entry name" value="Restrct_endonuc_typeI_TRD"/>
</dbReference>
<organism evidence="5 6">
    <name type="scientific">Pseudodesulfovibrio methanolicus</name>
    <dbReference type="NCBI Taxonomy" id="3126690"/>
    <lineage>
        <taxon>Bacteria</taxon>
        <taxon>Pseudomonadati</taxon>
        <taxon>Thermodesulfobacteriota</taxon>
        <taxon>Desulfovibrionia</taxon>
        <taxon>Desulfovibrionales</taxon>
        <taxon>Desulfovibrionaceae</taxon>
    </lineage>
</organism>
<gene>
    <name evidence="5" type="ORF">V8V93_14955</name>
</gene>
<evidence type="ECO:0000313" key="5">
    <source>
        <dbReference type="EMBL" id="WWX21731.1"/>
    </source>
</evidence>
<keyword evidence="6" id="KW-1185">Reference proteome</keyword>
<keyword evidence="3" id="KW-0238">DNA-binding</keyword>
<dbReference type="EMBL" id="CP146609">
    <property type="protein sequence ID" value="WWX21731.1"/>
    <property type="molecule type" value="Genomic_DNA"/>
</dbReference>
<dbReference type="CDD" id="cd17256">
    <property type="entry name" value="RMtype1_S_EcoJA65PI-TRD1-CR1_like"/>
    <property type="match status" value="1"/>
</dbReference>
<dbReference type="Gene3D" id="3.90.220.20">
    <property type="entry name" value="DNA methylase specificity domains"/>
    <property type="match status" value="2"/>
</dbReference>
<dbReference type="EC" id="3.1.21.-" evidence="5"/>
<dbReference type="Pfam" id="PF01420">
    <property type="entry name" value="Methylase_S"/>
    <property type="match status" value="1"/>
</dbReference>
<evidence type="ECO:0000259" key="4">
    <source>
        <dbReference type="Pfam" id="PF01420"/>
    </source>
</evidence>
<keyword evidence="2" id="KW-0680">Restriction system</keyword>
<dbReference type="GO" id="GO:0004519">
    <property type="term" value="F:endonuclease activity"/>
    <property type="evidence" value="ECO:0007669"/>
    <property type="project" value="UniProtKB-KW"/>
</dbReference>
<feature type="domain" description="Type I restriction modification DNA specificity" evidence="4">
    <location>
        <begin position="5"/>
        <end position="184"/>
    </location>
</feature>